<evidence type="ECO:0000256" key="8">
    <source>
        <dbReference type="ARBA" id="ARBA00023136"/>
    </source>
</evidence>
<keyword evidence="4" id="KW-0762">Sugar transport</keyword>
<keyword evidence="7 9" id="KW-1133">Transmembrane helix</keyword>
<keyword evidence="6" id="KW-0677">Repeat</keyword>
<dbReference type="EMBL" id="BQNB010009169">
    <property type="protein sequence ID" value="GJS59722.1"/>
    <property type="molecule type" value="Genomic_DNA"/>
</dbReference>
<accession>A0ABQ4X3N5</accession>
<comment type="similarity">
    <text evidence="2">Belongs to the SWEET sugar transporter family.</text>
</comment>
<keyword evidence="3" id="KW-0813">Transport</keyword>
<keyword evidence="8 9" id="KW-0472">Membrane</keyword>
<evidence type="ECO:0000256" key="2">
    <source>
        <dbReference type="ARBA" id="ARBA00007809"/>
    </source>
</evidence>
<evidence type="ECO:0000256" key="1">
    <source>
        <dbReference type="ARBA" id="ARBA00004127"/>
    </source>
</evidence>
<reference evidence="11" key="1">
    <citation type="journal article" date="2022" name="Int. J. Mol. Sci.">
        <title>Draft Genome of Tanacetum Coccineum: Genomic Comparison of Closely Related Tanacetum-Family Plants.</title>
        <authorList>
            <person name="Yamashiro T."/>
            <person name="Shiraishi A."/>
            <person name="Nakayama K."/>
            <person name="Satake H."/>
        </authorList>
    </citation>
    <scope>NUCLEOTIDE SEQUENCE</scope>
</reference>
<feature type="transmembrane region" description="Helical" evidence="9">
    <location>
        <begin position="188"/>
        <end position="209"/>
    </location>
</feature>
<evidence type="ECO:0000256" key="4">
    <source>
        <dbReference type="ARBA" id="ARBA00022597"/>
    </source>
</evidence>
<keyword evidence="12" id="KW-1185">Reference proteome</keyword>
<evidence type="ECO:0000256" key="3">
    <source>
        <dbReference type="ARBA" id="ARBA00022448"/>
    </source>
</evidence>
<evidence type="ECO:0000313" key="12">
    <source>
        <dbReference type="Proteomes" id="UP001151760"/>
    </source>
</evidence>
<dbReference type="PANTHER" id="PTHR10791">
    <property type="entry name" value="RAG1-ACTIVATING PROTEIN 1"/>
    <property type="match status" value="1"/>
</dbReference>
<feature type="domain" description="Reverse transcriptase Ty1/copia-type" evidence="10">
    <location>
        <begin position="410"/>
        <end position="462"/>
    </location>
</feature>
<dbReference type="Pfam" id="PF07727">
    <property type="entry name" value="RVT_2"/>
    <property type="match status" value="1"/>
</dbReference>
<evidence type="ECO:0000256" key="6">
    <source>
        <dbReference type="ARBA" id="ARBA00022737"/>
    </source>
</evidence>
<dbReference type="Gene3D" id="1.20.1280.290">
    <property type="match status" value="2"/>
</dbReference>
<gene>
    <name evidence="11" type="ORF">Tco_0654506</name>
</gene>
<sequence>MAATISFILGIIGNVISILMFASPIGTFKHVVKNKSTEDYKGIPYITTLLSTSLWTFYGLMKPGGLLVVTVNAVGSIFQLIYVIIFLIYAPEHKRKQSLKLVAALNIGFFGGVVAVTLGAFHGSERLLISGIICSGLTIGMYASPLSAMKTVIKTQSVEYMPFFLSFFQFLNGGIWATYALLVRDIFIGVPNGIGFVLGSAQLIIYAMYKNKSSSQKSKEEMEEEGSAHLFEAKTEMQEVDDELAPNETSRNLAKVQSLPIPSRQHSLQRLAKINQAPTVTANDNIIQAETNKEYAQVEDDEFINIFCTPVQERGATSSRYVDSSNMHTFYQQHPSEHRWTKDHPLEQVIGNPSQSIGTRRQLETDGEMCMFALTVSRTEPKNIKEAMTDSAWIEAMQEELHQFDRLDVCQQEGIDFEESFSLVARLEAVRLFVAYAAHKSFPVYQMDVKTTFFNGPLKGEVVGTPMAKKPLDADLSGNPVDQTKYRSMVREVKRIFRYLKNTINMGLWYSKDTGFNLTAFSDSDHACCLDIRKSTSGGIQFLGGDKLVSWSSKKQDCTSMSSVEAEYVSLTACCTQVLW</sequence>
<comment type="caution">
    <text evidence="11">The sequence shown here is derived from an EMBL/GenBank/DDBJ whole genome shotgun (WGS) entry which is preliminary data.</text>
</comment>
<dbReference type="CDD" id="cd09272">
    <property type="entry name" value="RNase_HI_RT_Ty1"/>
    <property type="match status" value="1"/>
</dbReference>
<dbReference type="PANTHER" id="PTHR10791:SF142">
    <property type="entry name" value="BIDIRECTIONAL SUGAR TRANSPORTER SWEET16"/>
    <property type="match status" value="1"/>
</dbReference>
<feature type="transmembrane region" description="Helical" evidence="9">
    <location>
        <begin position="160"/>
        <end position="182"/>
    </location>
</feature>
<evidence type="ECO:0000256" key="9">
    <source>
        <dbReference type="SAM" id="Phobius"/>
    </source>
</evidence>
<dbReference type="Proteomes" id="UP001151760">
    <property type="component" value="Unassembled WGS sequence"/>
</dbReference>
<feature type="transmembrane region" description="Helical" evidence="9">
    <location>
        <begin position="127"/>
        <end position="148"/>
    </location>
</feature>
<feature type="transmembrane region" description="Helical" evidence="9">
    <location>
        <begin position="66"/>
        <end position="89"/>
    </location>
</feature>
<dbReference type="InterPro" id="IPR004316">
    <property type="entry name" value="SWEET_rpt"/>
</dbReference>
<evidence type="ECO:0000313" key="11">
    <source>
        <dbReference type="EMBL" id="GJS59722.1"/>
    </source>
</evidence>
<reference evidence="11" key="2">
    <citation type="submission" date="2022-01" db="EMBL/GenBank/DDBJ databases">
        <authorList>
            <person name="Yamashiro T."/>
            <person name="Shiraishi A."/>
            <person name="Satake H."/>
            <person name="Nakayama K."/>
        </authorList>
    </citation>
    <scope>NUCLEOTIDE SEQUENCE</scope>
</reference>
<protein>
    <submittedName>
        <fullName evidence="11">Uncharacterized mitochondrial protein-like protein</fullName>
    </submittedName>
</protein>
<evidence type="ECO:0000256" key="5">
    <source>
        <dbReference type="ARBA" id="ARBA00022692"/>
    </source>
</evidence>
<feature type="transmembrane region" description="Helical" evidence="9">
    <location>
        <begin position="101"/>
        <end position="121"/>
    </location>
</feature>
<dbReference type="InterPro" id="IPR047664">
    <property type="entry name" value="SWEET"/>
</dbReference>
<organism evidence="11 12">
    <name type="scientific">Tanacetum coccineum</name>
    <dbReference type="NCBI Taxonomy" id="301880"/>
    <lineage>
        <taxon>Eukaryota</taxon>
        <taxon>Viridiplantae</taxon>
        <taxon>Streptophyta</taxon>
        <taxon>Embryophyta</taxon>
        <taxon>Tracheophyta</taxon>
        <taxon>Spermatophyta</taxon>
        <taxon>Magnoliopsida</taxon>
        <taxon>eudicotyledons</taxon>
        <taxon>Gunneridae</taxon>
        <taxon>Pentapetalae</taxon>
        <taxon>asterids</taxon>
        <taxon>campanulids</taxon>
        <taxon>Asterales</taxon>
        <taxon>Asteraceae</taxon>
        <taxon>Asteroideae</taxon>
        <taxon>Anthemideae</taxon>
        <taxon>Anthemidinae</taxon>
        <taxon>Tanacetum</taxon>
    </lineage>
</organism>
<comment type="subcellular location">
    <subcellularLocation>
        <location evidence="1">Endomembrane system</location>
        <topology evidence="1">Multi-pass membrane protein</topology>
    </subcellularLocation>
</comment>
<name>A0ABQ4X3N5_9ASTR</name>
<keyword evidence="5 9" id="KW-0812">Transmembrane</keyword>
<dbReference type="Pfam" id="PF03083">
    <property type="entry name" value="MtN3_slv"/>
    <property type="match status" value="2"/>
</dbReference>
<dbReference type="InterPro" id="IPR013103">
    <property type="entry name" value="RVT_2"/>
</dbReference>
<evidence type="ECO:0000259" key="10">
    <source>
        <dbReference type="Pfam" id="PF07727"/>
    </source>
</evidence>
<evidence type="ECO:0000256" key="7">
    <source>
        <dbReference type="ARBA" id="ARBA00022989"/>
    </source>
</evidence>
<feature type="transmembrane region" description="Helical" evidence="9">
    <location>
        <begin position="6"/>
        <end position="28"/>
    </location>
</feature>
<proteinExistence type="inferred from homology"/>